<dbReference type="InterPro" id="IPR021312">
    <property type="entry name" value="DUF2889"/>
</dbReference>
<keyword evidence="2" id="KW-1185">Reference proteome</keyword>
<dbReference type="EMBL" id="CP018839">
    <property type="protein sequence ID" value="APR03652.1"/>
    <property type="molecule type" value="Genomic_DNA"/>
</dbReference>
<dbReference type="KEGG" id="tcl:Tchl_0788"/>
<gene>
    <name evidence="1" type="ORF">Tchl_0788</name>
</gene>
<dbReference type="RefSeq" id="WP_075147243.1">
    <property type="nucleotide sequence ID" value="NZ_CP018839.1"/>
</dbReference>
<dbReference type="STRING" id="96773.Tchl_0788"/>
<name>A0A1H5Y274_9RHOO</name>
<dbReference type="Pfam" id="PF11136">
    <property type="entry name" value="DUF2889"/>
    <property type="match status" value="1"/>
</dbReference>
<accession>A0A1H5Y274</accession>
<proteinExistence type="predicted"/>
<evidence type="ECO:0000313" key="1">
    <source>
        <dbReference type="EMBL" id="APR03652.1"/>
    </source>
</evidence>
<evidence type="ECO:0000313" key="2">
    <source>
        <dbReference type="Proteomes" id="UP000185739"/>
    </source>
</evidence>
<reference evidence="1 2" key="1">
    <citation type="submission" date="2016-12" db="EMBL/GenBank/DDBJ databases">
        <title>Complete genome sequence of Thauera chlorobenzoica, a Betaproteobacterium degrading haloaromatics anaerobically to CO2 and halides.</title>
        <authorList>
            <person name="Goris T."/>
            <person name="Mergelsberg M."/>
            <person name="Boll M."/>
        </authorList>
    </citation>
    <scope>NUCLEOTIDE SEQUENCE [LARGE SCALE GENOMIC DNA]</scope>
    <source>
        <strain evidence="1 2">3CB1</strain>
    </source>
</reference>
<protein>
    <submittedName>
        <fullName evidence="1">Uncharacterized protein</fullName>
    </submittedName>
</protein>
<dbReference type="OrthoDB" id="6862397at2"/>
<dbReference type="Proteomes" id="UP000185739">
    <property type="component" value="Chromosome"/>
</dbReference>
<sequence>MFGGSERELMHTRQITCRAYRRKDGLWEIEATVTDEKAHEMVFRSRESVQPGRNLHDLTIAFLIDGEFTIRDVEARMQTAPWPTCPESLAAYRRLIGLQIGAGFMRQVRERVGGEEGCVHLTDLITQVGNTYTQASWPDRIARQLAAEPDPRRWTDPRVTAFVGECKAWRHGGDTVRREYPELAKD</sequence>
<dbReference type="AlphaFoldDB" id="A0A1H5Y274"/>
<organism evidence="1 2">
    <name type="scientific">Thauera chlorobenzoica</name>
    <dbReference type="NCBI Taxonomy" id="96773"/>
    <lineage>
        <taxon>Bacteria</taxon>
        <taxon>Pseudomonadati</taxon>
        <taxon>Pseudomonadota</taxon>
        <taxon>Betaproteobacteria</taxon>
        <taxon>Rhodocyclales</taxon>
        <taxon>Zoogloeaceae</taxon>
        <taxon>Thauera</taxon>
    </lineage>
</organism>